<protein>
    <submittedName>
        <fullName evidence="2">Predicted protein</fullName>
    </submittedName>
</protein>
<dbReference type="OMA" id="AKCPCLR"/>
<dbReference type="GeneID" id="13290262"/>
<dbReference type="EMBL" id="FP929138">
    <property type="protein sequence ID" value="CBY00408.1"/>
    <property type="molecule type" value="Genomic_DNA"/>
</dbReference>
<proteinExistence type="predicted"/>
<evidence type="ECO:0000256" key="1">
    <source>
        <dbReference type="SAM" id="MobiDB-lite"/>
    </source>
</evidence>
<evidence type="ECO:0000313" key="2">
    <source>
        <dbReference type="EMBL" id="CBY00408.1"/>
    </source>
</evidence>
<dbReference type="VEuPathDB" id="FungiDB:LEMA_P015380.1"/>
<dbReference type="HOGENOM" id="CLU_132816_0_0_1"/>
<dbReference type="Proteomes" id="UP000002668">
    <property type="component" value="Genome"/>
</dbReference>
<keyword evidence="3" id="KW-1185">Reference proteome</keyword>
<feature type="compositionally biased region" description="Acidic residues" evidence="1">
    <location>
        <begin position="154"/>
        <end position="165"/>
    </location>
</feature>
<dbReference type="AlphaFoldDB" id="E5A9R7"/>
<evidence type="ECO:0000313" key="3">
    <source>
        <dbReference type="Proteomes" id="UP000002668"/>
    </source>
</evidence>
<reference evidence="3" key="1">
    <citation type="journal article" date="2011" name="Nat. Commun.">
        <title>Effector diversification within compartments of the Leptosphaeria maculans genome affected by Repeat-Induced Point mutations.</title>
        <authorList>
            <person name="Rouxel T."/>
            <person name="Grandaubert J."/>
            <person name="Hane J.K."/>
            <person name="Hoede C."/>
            <person name="van de Wouw A.P."/>
            <person name="Couloux A."/>
            <person name="Dominguez V."/>
            <person name="Anthouard V."/>
            <person name="Bally P."/>
            <person name="Bourras S."/>
            <person name="Cozijnsen A.J."/>
            <person name="Ciuffetti L.M."/>
            <person name="Degrave A."/>
            <person name="Dilmaghani A."/>
            <person name="Duret L."/>
            <person name="Fudal I."/>
            <person name="Goodwin S.B."/>
            <person name="Gout L."/>
            <person name="Glaser N."/>
            <person name="Linglin J."/>
            <person name="Kema G.H.J."/>
            <person name="Lapalu N."/>
            <person name="Lawrence C.B."/>
            <person name="May K."/>
            <person name="Meyer M."/>
            <person name="Ollivier B."/>
            <person name="Poulain J."/>
            <person name="Schoch C.L."/>
            <person name="Simon A."/>
            <person name="Spatafora J.W."/>
            <person name="Stachowiak A."/>
            <person name="Turgeon B.G."/>
            <person name="Tyler B.M."/>
            <person name="Vincent D."/>
            <person name="Weissenbach J."/>
            <person name="Amselem J."/>
            <person name="Quesneville H."/>
            <person name="Oliver R.P."/>
            <person name="Wincker P."/>
            <person name="Balesdent M.-H."/>
            <person name="Howlett B.J."/>
        </authorList>
    </citation>
    <scope>NUCLEOTIDE SEQUENCE [LARGE SCALE GENOMIC DNA]</scope>
    <source>
        <strain evidence="3">JN3 / isolate v23.1.3 / race Av1-4-5-6-7-8</strain>
    </source>
</reference>
<feature type="region of interest" description="Disordered" evidence="1">
    <location>
        <begin position="121"/>
        <end position="165"/>
    </location>
</feature>
<feature type="compositionally biased region" description="Low complexity" evidence="1">
    <location>
        <begin position="121"/>
        <end position="130"/>
    </location>
</feature>
<dbReference type="eggNOG" id="ENOG502SA16">
    <property type="taxonomic scope" value="Eukaryota"/>
</dbReference>
<accession>E5A9R7</accession>
<name>E5A9R7_LEPMJ</name>
<dbReference type="InParanoid" id="E5A9R7"/>
<dbReference type="RefSeq" id="XP_003843887.1">
    <property type="nucleotide sequence ID" value="XM_003843839.1"/>
</dbReference>
<gene>
    <name evidence="2" type="ORF">LEMA_P015380.1</name>
</gene>
<dbReference type="OrthoDB" id="5424021at2759"/>
<sequence length="165" mass="18517">MANSTSNVWTQMNYVPPRGQCNHKASIIAAKCPCLRFMLHPLKSSSSYECDGCAHHASFHSMENKVEDEIRKRWEQEAKDKADKEEDIQQRPKKRVRAIEYSVRNSDTFADDDLDAALEAMSRNTRSTGRTRGGGARNPGRAAGTKARNKVAEVVEDDDGFVELD</sequence>
<organism evidence="3">
    <name type="scientific">Leptosphaeria maculans (strain JN3 / isolate v23.1.3 / race Av1-4-5-6-7-8)</name>
    <name type="common">Blackleg fungus</name>
    <name type="synonym">Phoma lingam</name>
    <dbReference type="NCBI Taxonomy" id="985895"/>
    <lineage>
        <taxon>Eukaryota</taxon>
        <taxon>Fungi</taxon>
        <taxon>Dikarya</taxon>
        <taxon>Ascomycota</taxon>
        <taxon>Pezizomycotina</taxon>
        <taxon>Dothideomycetes</taxon>
        <taxon>Pleosporomycetidae</taxon>
        <taxon>Pleosporales</taxon>
        <taxon>Pleosporineae</taxon>
        <taxon>Leptosphaeriaceae</taxon>
        <taxon>Plenodomus</taxon>
        <taxon>Plenodomus lingam/Leptosphaeria maculans species complex</taxon>
    </lineage>
</organism>